<gene>
    <name evidence="2" type="ORF">F5890DRAFT_1480893</name>
</gene>
<feature type="transmembrane region" description="Helical" evidence="1">
    <location>
        <begin position="76"/>
        <end position="96"/>
    </location>
</feature>
<keyword evidence="1" id="KW-1133">Transmembrane helix</keyword>
<keyword evidence="1" id="KW-0472">Membrane</keyword>
<reference evidence="2" key="1">
    <citation type="submission" date="2022-08" db="EMBL/GenBank/DDBJ databases">
        <authorList>
            <consortium name="DOE Joint Genome Institute"/>
            <person name="Min B."/>
            <person name="Riley R."/>
            <person name="Sierra-Patev S."/>
            <person name="Naranjo-Ortiz M."/>
            <person name="Looney B."/>
            <person name="Konkel Z."/>
            <person name="Slot J.C."/>
            <person name="Sakamoto Y."/>
            <person name="Steenwyk J.L."/>
            <person name="Rokas A."/>
            <person name="Carro J."/>
            <person name="Camarero S."/>
            <person name="Ferreira P."/>
            <person name="Molpeceres G."/>
            <person name="Ruiz-Duenas F.J."/>
            <person name="Serrano A."/>
            <person name="Henrissat B."/>
            <person name="Drula E."/>
            <person name="Hughes K.W."/>
            <person name="Mata J.L."/>
            <person name="Ishikawa N.K."/>
            <person name="Vargas-Isla R."/>
            <person name="Ushijima S."/>
            <person name="Smith C.A."/>
            <person name="Ahrendt S."/>
            <person name="Andreopoulos W."/>
            <person name="He G."/>
            <person name="Labutti K."/>
            <person name="Lipzen A."/>
            <person name="Ng V."/>
            <person name="Sandor L."/>
            <person name="Barry K."/>
            <person name="Martinez A.T."/>
            <person name="Xiao Y."/>
            <person name="Gibbons J.G."/>
            <person name="Terashima K."/>
            <person name="Hibbett D.S."/>
            <person name="Grigoriev I.V."/>
        </authorList>
    </citation>
    <scope>NUCLEOTIDE SEQUENCE</scope>
    <source>
        <strain evidence="2">TFB7829</strain>
    </source>
</reference>
<protein>
    <submittedName>
        <fullName evidence="2">Uncharacterized protein</fullName>
    </submittedName>
</protein>
<sequence length="149" mass="16887">MLVQCVHLRTNKSDVLQLRHGGCRPKGLRYTHGSGVRTLEIRLGPSSDSSSSGFVGHCQHSQWFLLFPGTTHVPGILYQAIFYLLANTMVLGRNLSIFKAKSLRDMKLYNLPANPRFLRWWCVDFISCFFSSTLDYSDPPPVRGPLESR</sequence>
<keyword evidence="1" id="KW-0812">Transmembrane</keyword>
<name>A0AA38QBC3_9AGAR</name>
<evidence type="ECO:0000256" key="1">
    <source>
        <dbReference type="SAM" id="Phobius"/>
    </source>
</evidence>
<evidence type="ECO:0000313" key="3">
    <source>
        <dbReference type="Proteomes" id="UP001163850"/>
    </source>
</evidence>
<evidence type="ECO:0000313" key="2">
    <source>
        <dbReference type="EMBL" id="KAJ3990286.1"/>
    </source>
</evidence>
<dbReference type="AlphaFoldDB" id="A0AA38QBC3"/>
<proteinExistence type="predicted"/>
<organism evidence="2 3">
    <name type="scientific">Lentinula detonsa</name>
    <dbReference type="NCBI Taxonomy" id="2804962"/>
    <lineage>
        <taxon>Eukaryota</taxon>
        <taxon>Fungi</taxon>
        <taxon>Dikarya</taxon>
        <taxon>Basidiomycota</taxon>
        <taxon>Agaricomycotina</taxon>
        <taxon>Agaricomycetes</taxon>
        <taxon>Agaricomycetidae</taxon>
        <taxon>Agaricales</taxon>
        <taxon>Marasmiineae</taxon>
        <taxon>Omphalotaceae</taxon>
        <taxon>Lentinula</taxon>
    </lineage>
</organism>
<dbReference type="Proteomes" id="UP001163850">
    <property type="component" value="Unassembled WGS sequence"/>
</dbReference>
<accession>A0AA38QBC3</accession>
<dbReference type="EMBL" id="MU801891">
    <property type="protein sequence ID" value="KAJ3990286.1"/>
    <property type="molecule type" value="Genomic_DNA"/>
</dbReference>
<comment type="caution">
    <text evidence="2">The sequence shown here is derived from an EMBL/GenBank/DDBJ whole genome shotgun (WGS) entry which is preliminary data.</text>
</comment>